<dbReference type="EMBL" id="VTET01000004">
    <property type="protein sequence ID" value="TYS72277.1"/>
    <property type="molecule type" value="Genomic_DNA"/>
</dbReference>
<feature type="transmembrane region" description="Helical" evidence="6">
    <location>
        <begin position="178"/>
        <end position="197"/>
    </location>
</feature>
<evidence type="ECO:0000256" key="5">
    <source>
        <dbReference type="ARBA" id="ARBA00023088"/>
    </source>
</evidence>
<dbReference type="Proteomes" id="UP000324517">
    <property type="component" value="Unassembled WGS sequence"/>
</dbReference>
<keyword evidence="6" id="KW-1133">Transmembrane helix</keyword>
<feature type="transmembrane region" description="Helical" evidence="6">
    <location>
        <begin position="9"/>
        <end position="27"/>
    </location>
</feature>
<dbReference type="NCBIfam" id="TIGR01167">
    <property type="entry name" value="LPXTG_anchor"/>
    <property type="match status" value="1"/>
</dbReference>
<keyword evidence="6" id="KW-0472">Membrane</keyword>
<keyword evidence="2" id="KW-0134">Cell wall</keyword>
<evidence type="ECO:0000313" key="9">
    <source>
        <dbReference type="Proteomes" id="UP000324517"/>
    </source>
</evidence>
<evidence type="ECO:0000256" key="2">
    <source>
        <dbReference type="ARBA" id="ARBA00022512"/>
    </source>
</evidence>
<reference evidence="8 9" key="1">
    <citation type="submission" date="2019-08" db="EMBL/GenBank/DDBJ databases">
        <title>Bacillus genomes from the desert of Cuatro Cienegas, Coahuila.</title>
        <authorList>
            <person name="Olmedo-Alvarez G."/>
        </authorList>
    </citation>
    <scope>NUCLEOTIDE SEQUENCE [LARGE SCALE GENOMIC DNA]</scope>
    <source>
        <strain evidence="8 9">CH98b_3T</strain>
    </source>
</reference>
<dbReference type="AlphaFoldDB" id="A0A5D4T9B5"/>
<evidence type="ECO:0000256" key="4">
    <source>
        <dbReference type="ARBA" id="ARBA00022729"/>
    </source>
</evidence>
<comment type="subcellular location">
    <subcellularLocation>
        <location evidence="1">Secreted</location>
        <location evidence="1">Cell wall</location>
        <topology evidence="1">Peptidoglycan-anchor</topology>
    </subcellularLocation>
</comment>
<dbReference type="RefSeq" id="WP_148979160.1">
    <property type="nucleotide sequence ID" value="NZ_JBNILM010000004.1"/>
</dbReference>
<keyword evidence="3" id="KW-0964">Secreted</keyword>
<dbReference type="Pfam" id="PF00746">
    <property type="entry name" value="Gram_pos_anchor"/>
    <property type="match status" value="1"/>
</dbReference>
<protein>
    <submittedName>
        <fullName evidence="8">LPXTG cell wall anchor domain-containing protein</fullName>
    </submittedName>
</protein>
<comment type="caution">
    <text evidence="8">The sequence shown here is derived from an EMBL/GenBank/DDBJ whole genome shotgun (WGS) entry which is preliminary data.</text>
</comment>
<gene>
    <name evidence="8" type="ORF">FZC75_09965</name>
</gene>
<dbReference type="InterPro" id="IPR019931">
    <property type="entry name" value="LPXTG_anchor"/>
</dbReference>
<name>A0A5D4T9B5_9BACI</name>
<accession>A0A5D4T9B5</accession>
<dbReference type="OrthoDB" id="2566057at2"/>
<keyword evidence="6" id="KW-0812">Transmembrane</keyword>
<evidence type="ECO:0000313" key="8">
    <source>
        <dbReference type="EMBL" id="TYS72277.1"/>
    </source>
</evidence>
<evidence type="ECO:0000256" key="1">
    <source>
        <dbReference type="ARBA" id="ARBA00004168"/>
    </source>
</evidence>
<keyword evidence="5" id="KW-0572">Peptidoglycan-anchor</keyword>
<keyword evidence="4" id="KW-0732">Signal</keyword>
<evidence type="ECO:0000259" key="7">
    <source>
        <dbReference type="Pfam" id="PF00746"/>
    </source>
</evidence>
<evidence type="ECO:0000256" key="6">
    <source>
        <dbReference type="SAM" id="Phobius"/>
    </source>
</evidence>
<evidence type="ECO:0000256" key="3">
    <source>
        <dbReference type="ARBA" id="ARBA00022525"/>
    </source>
</evidence>
<organism evidence="8 9">
    <name type="scientific">Sutcliffiella horikoshii</name>
    <dbReference type="NCBI Taxonomy" id="79883"/>
    <lineage>
        <taxon>Bacteria</taxon>
        <taxon>Bacillati</taxon>
        <taxon>Bacillota</taxon>
        <taxon>Bacilli</taxon>
        <taxon>Bacillales</taxon>
        <taxon>Bacillaceae</taxon>
        <taxon>Sutcliffiella</taxon>
    </lineage>
</organism>
<proteinExistence type="predicted"/>
<sequence>MKHQIHPKYVGITILLFLVLILILIPFNRSFSAGKLIDLDDSKFLNVSHFAPGETTSSEVVIKNITDEVINYSVSLKDLSGSKKFYEKLDVKLFVKNDLKFQGKFTEINKITLGNLESGGEVPVQLDLYFPKESGNDFQALKFDISLIVNAKKGVGPPIDNPNDNSGSLPDTGESGYTLIYILGALLVLAGTILFATNHYRIRGKKLGIADETYIS</sequence>
<feature type="domain" description="Gram-positive cocci surface proteins LPxTG" evidence="7">
    <location>
        <begin position="162"/>
        <end position="196"/>
    </location>
</feature>